<accession>A0A1H7ZCW4</accession>
<keyword evidence="4" id="KW-1185">Reference proteome</keyword>
<dbReference type="RefSeq" id="WP_091842403.1">
    <property type="nucleotide sequence ID" value="NZ_FOAN01000014.1"/>
</dbReference>
<keyword evidence="2" id="KW-0812">Transmembrane</keyword>
<reference evidence="4" key="1">
    <citation type="submission" date="2016-10" db="EMBL/GenBank/DDBJ databases">
        <authorList>
            <person name="Varghese N."/>
            <person name="Submissions S."/>
        </authorList>
    </citation>
    <scope>NUCLEOTIDE SEQUENCE [LARGE SCALE GENOMIC DNA]</scope>
    <source>
        <strain evidence="4">LMG 26383,CCUG 61248,R- 45681</strain>
    </source>
</reference>
<feature type="transmembrane region" description="Helical" evidence="2">
    <location>
        <begin position="145"/>
        <end position="166"/>
    </location>
</feature>
<feature type="transmembrane region" description="Helical" evidence="2">
    <location>
        <begin position="18"/>
        <end position="37"/>
    </location>
</feature>
<feature type="transmembrane region" description="Helical" evidence="2">
    <location>
        <begin position="181"/>
        <end position="201"/>
    </location>
</feature>
<sequence>MQETVGLARLFLRLWRQAWPVLLLLATLGSIANELLLPLAVRLGYLNSLAGFAMLALLVLAKLVVTVLMFIALRPYLPAVSALQIAGASQQPDTPQPAGARAVIGLVALALVPFFAYYAAWGFLGDTVRDYSVRALSEAGFGEKLDVLAVPLSLWLALAIGLAWLVRKLAKAAQSRRPSPFWQFLVIACDANWIFVGLYALSRWKDTAWTWLKTVALPYLRHIQDWTLSLIGKAQAATPEAIDLAAPPFSTSLQSLFLYALLPLVWLLMAATVYGYDAKDPSALARDRRAAAALARWQAAPKAIRDFAEHFIGGYRSRYLPVVNSVRLAFGASLSVLIALVVGYRFIGFAAAWLWIGLTLLIGPLDLDSWQVIANAIAFLLGGPSEIRGGILVESLRICLLAAVMETAVAAQSRSGASPESRSADSAAARPAG</sequence>
<dbReference type="Proteomes" id="UP000199664">
    <property type="component" value="Unassembled WGS sequence"/>
</dbReference>
<feature type="transmembrane region" description="Helical" evidence="2">
    <location>
        <begin position="256"/>
        <end position="276"/>
    </location>
</feature>
<dbReference type="OrthoDB" id="3802671at2"/>
<proteinExistence type="predicted"/>
<dbReference type="AlphaFoldDB" id="A0A1H7ZCW4"/>
<gene>
    <name evidence="3" type="ORF">SAMN04515666_11447</name>
</gene>
<evidence type="ECO:0000313" key="4">
    <source>
        <dbReference type="Proteomes" id="UP000199664"/>
    </source>
</evidence>
<protein>
    <submittedName>
        <fullName evidence="3">Uncharacterized protein</fullName>
    </submittedName>
</protein>
<feature type="compositionally biased region" description="Low complexity" evidence="1">
    <location>
        <begin position="417"/>
        <end position="433"/>
    </location>
</feature>
<dbReference type="STRING" id="1036779.SAMN04515666_11447"/>
<evidence type="ECO:0000256" key="1">
    <source>
        <dbReference type="SAM" id="MobiDB-lite"/>
    </source>
</evidence>
<feature type="transmembrane region" description="Helical" evidence="2">
    <location>
        <begin position="102"/>
        <end position="124"/>
    </location>
</feature>
<keyword evidence="2" id="KW-1133">Transmembrane helix</keyword>
<dbReference type="EMBL" id="FOAN01000014">
    <property type="protein sequence ID" value="SEM56156.1"/>
    <property type="molecule type" value="Genomic_DNA"/>
</dbReference>
<evidence type="ECO:0000313" key="3">
    <source>
        <dbReference type="EMBL" id="SEM56156.1"/>
    </source>
</evidence>
<feature type="region of interest" description="Disordered" evidence="1">
    <location>
        <begin position="414"/>
        <end position="433"/>
    </location>
</feature>
<feature type="transmembrane region" description="Helical" evidence="2">
    <location>
        <begin position="49"/>
        <end position="73"/>
    </location>
</feature>
<evidence type="ECO:0000256" key="2">
    <source>
        <dbReference type="SAM" id="Phobius"/>
    </source>
</evidence>
<feature type="transmembrane region" description="Helical" evidence="2">
    <location>
        <begin position="328"/>
        <end position="356"/>
    </location>
</feature>
<name>A0A1H7ZCW4_9HYPH</name>
<organism evidence="3 4">
    <name type="scientific">Bosea lupini</name>
    <dbReference type="NCBI Taxonomy" id="1036779"/>
    <lineage>
        <taxon>Bacteria</taxon>
        <taxon>Pseudomonadati</taxon>
        <taxon>Pseudomonadota</taxon>
        <taxon>Alphaproteobacteria</taxon>
        <taxon>Hyphomicrobiales</taxon>
        <taxon>Boseaceae</taxon>
        <taxon>Bosea</taxon>
    </lineage>
</organism>
<keyword evidence="2" id="KW-0472">Membrane</keyword>